<feature type="compositionally biased region" description="Basic and acidic residues" evidence="1">
    <location>
        <begin position="70"/>
        <end position="91"/>
    </location>
</feature>
<dbReference type="PANTHER" id="PTHR34693:SF1">
    <property type="entry name" value="PROTEIN PAR32"/>
    <property type="match status" value="1"/>
</dbReference>
<dbReference type="RefSeq" id="XP_024739111.1">
    <property type="nucleotide sequence ID" value="XM_024874418.1"/>
</dbReference>
<dbReference type="InParanoid" id="A0A2J6TGS2"/>
<accession>A0A2J6TGS2</accession>
<dbReference type="InterPro" id="IPR022024">
    <property type="entry name" value="DUF3602"/>
</dbReference>
<dbReference type="AlphaFoldDB" id="A0A2J6TGS2"/>
<dbReference type="Pfam" id="PF12223">
    <property type="entry name" value="DUF3602"/>
    <property type="match status" value="1"/>
</dbReference>
<protein>
    <submittedName>
        <fullName evidence="2">Uncharacterized protein</fullName>
    </submittedName>
</protein>
<dbReference type="OrthoDB" id="3063476at2759"/>
<dbReference type="InterPro" id="IPR053203">
    <property type="entry name" value="Cisplatin_resist-associated"/>
</dbReference>
<reference evidence="2 3" key="1">
    <citation type="submission" date="2016-04" db="EMBL/GenBank/DDBJ databases">
        <title>A degradative enzymes factory behind the ericoid mycorrhizal symbiosis.</title>
        <authorList>
            <consortium name="DOE Joint Genome Institute"/>
            <person name="Martino E."/>
            <person name="Morin E."/>
            <person name="Grelet G."/>
            <person name="Kuo A."/>
            <person name="Kohler A."/>
            <person name="Daghino S."/>
            <person name="Barry K."/>
            <person name="Choi C."/>
            <person name="Cichocki N."/>
            <person name="Clum A."/>
            <person name="Copeland A."/>
            <person name="Hainaut M."/>
            <person name="Haridas S."/>
            <person name="Labutti K."/>
            <person name="Lindquist E."/>
            <person name="Lipzen A."/>
            <person name="Khouja H.-R."/>
            <person name="Murat C."/>
            <person name="Ohm R."/>
            <person name="Olson A."/>
            <person name="Spatafora J."/>
            <person name="Veneault-Fourrey C."/>
            <person name="Henrissat B."/>
            <person name="Grigoriev I."/>
            <person name="Martin F."/>
            <person name="Perotto S."/>
        </authorList>
    </citation>
    <scope>NUCLEOTIDE SEQUENCE [LARGE SCALE GENOMIC DNA]</scope>
    <source>
        <strain evidence="2 3">E</strain>
    </source>
</reference>
<dbReference type="Proteomes" id="UP000235371">
    <property type="component" value="Unassembled WGS sequence"/>
</dbReference>
<evidence type="ECO:0000313" key="3">
    <source>
        <dbReference type="Proteomes" id="UP000235371"/>
    </source>
</evidence>
<name>A0A2J6TGS2_9HELO</name>
<organism evidence="2 3">
    <name type="scientific">Hyaloscypha bicolor E</name>
    <dbReference type="NCBI Taxonomy" id="1095630"/>
    <lineage>
        <taxon>Eukaryota</taxon>
        <taxon>Fungi</taxon>
        <taxon>Dikarya</taxon>
        <taxon>Ascomycota</taxon>
        <taxon>Pezizomycotina</taxon>
        <taxon>Leotiomycetes</taxon>
        <taxon>Helotiales</taxon>
        <taxon>Hyaloscyphaceae</taxon>
        <taxon>Hyaloscypha</taxon>
        <taxon>Hyaloscypha bicolor</taxon>
    </lineage>
</organism>
<evidence type="ECO:0000313" key="2">
    <source>
        <dbReference type="EMBL" id="PMD62207.1"/>
    </source>
</evidence>
<dbReference type="GeneID" id="36582498"/>
<proteinExistence type="predicted"/>
<evidence type="ECO:0000256" key="1">
    <source>
        <dbReference type="SAM" id="MobiDB-lite"/>
    </source>
</evidence>
<feature type="region of interest" description="Disordered" evidence="1">
    <location>
        <begin position="1"/>
        <end position="101"/>
    </location>
</feature>
<dbReference type="EMBL" id="KZ613783">
    <property type="protein sequence ID" value="PMD62207.1"/>
    <property type="molecule type" value="Genomic_DNA"/>
</dbReference>
<sequence>MASLITTTDEKGRRSSSSSRKGPLSHGRGGAGNIGSTPSDAEPVTLDTPTLKGDVYTTGRGGSGNMAKNSDPEAARRAQDVGGHPRRESTHSTHVGRGGAANVFRPSQAEVEAARRENRVFEEAVADEKAEGWAVKGLADRGKEFLSALVGGKRN</sequence>
<keyword evidence="3" id="KW-1185">Reference proteome</keyword>
<dbReference type="PANTHER" id="PTHR34693">
    <property type="entry name" value="PROTEIN PAR32"/>
    <property type="match status" value="1"/>
</dbReference>
<gene>
    <name evidence="2" type="ORF">K444DRAFT_525144</name>
</gene>